<dbReference type="Proteomes" id="UP000068382">
    <property type="component" value="Unassembled WGS sequence"/>
</dbReference>
<comment type="cofactor">
    <cofactor evidence="4">
        <name>a divalent metal cation</name>
        <dbReference type="ChEBI" id="CHEBI:60240"/>
    </cofactor>
</comment>
<dbReference type="Gene3D" id="3.90.79.10">
    <property type="entry name" value="Nucleoside Triphosphate Pyrophosphohydrolase"/>
    <property type="match status" value="1"/>
</dbReference>
<dbReference type="PRINTS" id="PR00502">
    <property type="entry name" value="NUDIXFAMILY"/>
</dbReference>
<dbReference type="PANTHER" id="PTHR11839:SF22">
    <property type="entry name" value="NUDIX HYDROLASE 26, CHLOROPLASTIC"/>
    <property type="match status" value="1"/>
</dbReference>
<protein>
    <recommendedName>
        <fullName evidence="4">RNA pyrophosphohydrolase</fullName>
        <ecNumber evidence="4">3.6.1.-</ecNumber>
    </recommendedName>
    <alternativeName>
        <fullName evidence="4">(Di)nucleoside polyphosphate hydrolase</fullName>
    </alternativeName>
</protein>
<dbReference type="InterPro" id="IPR022927">
    <property type="entry name" value="RppH"/>
</dbReference>
<evidence type="ECO:0000256" key="1">
    <source>
        <dbReference type="ARBA" id="ARBA00001936"/>
    </source>
</evidence>
<dbReference type="CDD" id="cd03671">
    <property type="entry name" value="NUDIX_Ap4A_hydrolase_plant_like"/>
    <property type="match status" value="1"/>
</dbReference>
<accession>A0A132BZE2</accession>
<evidence type="ECO:0000313" key="7">
    <source>
        <dbReference type="Proteomes" id="UP000068382"/>
    </source>
</evidence>
<feature type="short sequence motif" description="Nudix box" evidence="4">
    <location>
        <begin position="52"/>
        <end position="73"/>
    </location>
</feature>
<dbReference type="GO" id="GO:0034432">
    <property type="term" value="F:bis(5'-adenosyl)-pentaphosphatase activity"/>
    <property type="evidence" value="ECO:0007669"/>
    <property type="project" value="TreeGrafter"/>
</dbReference>
<dbReference type="PANTHER" id="PTHR11839">
    <property type="entry name" value="UDP/ADP-SUGAR PYROPHOSPHATASE"/>
    <property type="match status" value="1"/>
</dbReference>
<dbReference type="InterPro" id="IPR020084">
    <property type="entry name" value="NUDIX_hydrolase_CS"/>
</dbReference>
<comment type="function">
    <text evidence="4">Accelerates the degradation of transcripts by removing pyrophosphate from the 5'-end of triphosphorylated RNA, leading to a more labile monophosphorylated state that can stimulate subsequent ribonuclease cleavage.</text>
</comment>
<dbReference type="PATRIC" id="fig|1768241.3.peg.1455"/>
<dbReference type="NCBIfam" id="NF001938">
    <property type="entry name" value="PRK00714.1-5"/>
    <property type="match status" value="1"/>
</dbReference>
<dbReference type="Pfam" id="PF00293">
    <property type="entry name" value="NUDIX"/>
    <property type="match status" value="1"/>
</dbReference>
<dbReference type="InterPro" id="IPR015797">
    <property type="entry name" value="NUDIX_hydrolase-like_dom_sf"/>
</dbReference>
<evidence type="ECO:0000256" key="4">
    <source>
        <dbReference type="HAMAP-Rule" id="MF_00298"/>
    </source>
</evidence>
<evidence type="ECO:0000256" key="2">
    <source>
        <dbReference type="ARBA" id="ARBA00001946"/>
    </source>
</evidence>
<evidence type="ECO:0000259" key="5">
    <source>
        <dbReference type="PROSITE" id="PS51462"/>
    </source>
</evidence>
<dbReference type="PROSITE" id="PS51462">
    <property type="entry name" value="NUDIX"/>
    <property type="match status" value="1"/>
</dbReference>
<dbReference type="SUPFAM" id="SSF55811">
    <property type="entry name" value="Nudix"/>
    <property type="match status" value="1"/>
</dbReference>
<comment type="similarity">
    <text evidence="4">Belongs to the Nudix hydrolase family. RppH subfamily.</text>
</comment>
<name>A0A132BZE2_9RHOB</name>
<gene>
    <name evidence="4 6" type="primary">rppH</name>
    <name evidence="4" type="synonym">nudH</name>
    <name evidence="6" type="ORF">TRIHO_13850</name>
</gene>
<keyword evidence="3 4" id="KW-0378">Hydrolase</keyword>
<reference evidence="6 7" key="1">
    <citation type="submission" date="2015-12" db="EMBL/GenBank/DDBJ databases">
        <title>Genome sequence of the marine Rhodobacteraceae strain O3.65, Candidatus Tritonibacter horizontis.</title>
        <authorList>
            <person name="Poehlein A."/>
            <person name="Giebel H.A."/>
            <person name="Voget S."/>
            <person name="Brinkhoff T."/>
        </authorList>
    </citation>
    <scope>NUCLEOTIDE SEQUENCE [LARGE SCALE GENOMIC DNA]</scope>
    <source>
        <strain evidence="6 7">O3.65</strain>
    </source>
</reference>
<dbReference type="InterPro" id="IPR000086">
    <property type="entry name" value="NUDIX_hydrolase_dom"/>
</dbReference>
<comment type="cofactor">
    <cofactor evidence="1">
        <name>Mn(2+)</name>
        <dbReference type="ChEBI" id="CHEBI:29035"/>
    </cofactor>
</comment>
<dbReference type="EMBL" id="LPUY01000042">
    <property type="protein sequence ID" value="KUP93735.1"/>
    <property type="molecule type" value="Genomic_DNA"/>
</dbReference>
<feature type="domain" description="Nudix hydrolase" evidence="5">
    <location>
        <begin position="18"/>
        <end position="162"/>
    </location>
</feature>
<dbReference type="AlphaFoldDB" id="A0A132BZE2"/>
<comment type="cofactor">
    <cofactor evidence="2">
        <name>Mg(2+)</name>
        <dbReference type="ChEBI" id="CHEBI:18420"/>
    </cofactor>
</comment>
<evidence type="ECO:0000313" key="6">
    <source>
        <dbReference type="EMBL" id="KUP93735.1"/>
    </source>
</evidence>
<sequence>MSKDSQISLTADQIARLPYRPNVGVMLLNAAGDVWVGQRKDRHKNAWQMPQGGIDKGEDARVAALRELEEETGVTPDLVEIIAESDGWLPYDLPHEVVPHFWGGKFRGQEQKWFLLRFLGTDAQINIETDDPEFSAWCWQPVAELVDKVVPFKREVYARVVEEFKTYL</sequence>
<dbReference type="NCBIfam" id="NF001937">
    <property type="entry name" value="PRK00714.1-4"/>
    <property type="match status" value="1"/>
</dbReference>
<dbReference type="GO" id="GO:0006753">
    <property type="term" value="P:nucleoside phosphate metabolic process"/>
    <property type="evidence" value="ECO:0007669"/>
    <property type="project" value="TreeGrafter"/>
</dbReference>
<comment type="caution">
    <text evidence="6">The sequence shown here is derived from an EMBL/GenBank/DDBJ whole genome shotgun (WGS) entry which is preliminary data.</text>
</comment>
<dbReference type="InterPro" id="IPR020476">
    <property type="entry name" value="Nudix_hydrolase"/>
</dbReference>
<dbReference type="GO" id="GO:0019693">
    <property type="term" value="P:ribose phosphate metabolic process"/>
    <property type="evidence" value="ECO:0007669"/>
    <property type="project" value="TreeGrafter"/>
</dbReference>
<dbReference type="HAMAP" id="MF_00298">
    <property type="entry name" value="Nudix_RppH"/>
    <property type="match status" value="1"/>
</dbReference>
<dbReference type="NCBIfam" id="NF001936">
    <property type="entry name" value="PRK00714.1-3"/>
    <property type="match status" value="1"/>
</dbReference>
<dbReference type="GO" id="GO:0008893">
    <property type="term" value="F:guanosine-3',5'-bis(diphosphate) 3'-diphosphatase activity"/>
    <property type="evidence" value="ECO:0007669"/>
    <property type="project" value="TreeGrafter"/>
</dbReference>
<organism evidence="6 7">
    <name type="scientific">Tritonibacter horizontis</name>
    <dbReference type="NCBI Taxonomy" id="1768241"/>
    <lineage>
        <taxon>Bacteria</taxon>
        <taxon>Pseudomonadati</taxon>
        <taxon>Pseudomonadota</taxon>
        <taxon>Alphaproteobacteria</taxon>
        <taxon>Rhodobacterales</taxon>
        <taxon>Paracoccaceae</taxon>
        <taxon>Tritonibacter</taxon>
    </lineage>
</organism>
<keyword evidence="7" id="KW-1185">Reference proteome</keyword>
<proteinExistence type="inferred from homology"/>
<dbReference type="PROSITE" id="PS00893">
    <property type="entry name" value="NUDIX_BOX"/>
    <property type="match status" value="1"/>
</dbReference>
<dbReference type="EC" id="3.6.1.-" evidence="4"/>
<evidence type="ECO:0000256" key="3">
    <source>
        <dbReference type="ARBA" id="ARBA00022801"/>
    </source>
</evidence>